<dbReference type="GO" id="GO:0000776">
    <property type="term" value="C:kinetochore"/>
    <property type="evidence" value="ECO:0007669"/>
    <property type="project" value="TreeGrafter"/>
</dbReference>
<evidence type="ECO:0000313" key="4">
    <source>
        <dbReference type="Ensembl" id="ENSCSEP00000011371.1"/>
    </source>
</evidence>
<dbReference type="AlphaFoldDB" id="A0A3P8VDS6"/>
<reference evidence="4 5" key="1">
    <citation type="journal article" date="2014" name="Nat. Genet.">
        <title>Whole-genome sequence of a flatfish provides insights into ZW sex chromosome evolution and adaptation to a benthic lifestyle.</title>
        <authorList>
            <person name="Chen S."/>
            <person name="Zhang G."/>
            <person name="Shao C."/>
            <person name="Huang Q."/>
            <person name="Liu G."/>
            <person name="Zhang P."/>
            <person name="Song W."/>
            <person name="An N."/>
            <person name="Chalopin D."/>
            <person name="Volff J.N."/>
            <person name="Hong Y."/>
            <person name="Li Q."/>
            <person name="Sha Z."/>
            <person name="Zhou H."/>
            <person name="Xie M."/>
            <person name="Yu Q."/>
            <person name="Liu Y."/>
            <person name="Xiang H."/>
            <person name="Wang N."/>
            <person name="Wu K."/>
            <person name="Yang C."/>
            <person name="Zhou Q."/>
            <person name="Liao X."/>
            <person name="Yang L."/>
            <person name="Hu Q."/>
            <person name="Zhang J."/>
            <person name="Meng L."/>
            <person name="Jin L."/>
            <person name="Tian Y."/>
            <person name="Lian J."/>
            <person name="Yang J."/>
            <person name="Miao G."/>
            <person name="Liu S."/>
            <person name="Liang Z."/>
            <person name="Yan F."/>
            <person name="Li Y."/>
            <person name="Sun B."/>
            <person name="Zhang H."/>
            <person name="Zhang J."/>
            <person name="Zhu Y."/>
            <person name="Du M."/>
            <person name="Zhao Y."/>
            <person name="Schartl M."/>
            <person name="Tang Q."/>
            <person name="Wang J."/>
        </authorList>
    </citation>
    <scope>NUCLEOTIDE SEQUENCE</scope>
</reference>
<accession>A0A3P8VDS6</accession>
<evidence type="ECO:0000259" key="3">
    <source>
        <dbReference type="PROSITE" id="PS50011"/>
    </source>
</evidence>
<dbReference type="STRING" id="244447.ENSCSEP00000011371"/>
<dbReference type="Proteomes" id="UP000265120">
    <property type="component" value="Chromosome 19"/>
</dbReference>
<feature type="compositionally biased region" description="Acidic residues" evidence="2">
    <location>
        <begin position="449"/>
        <end position="460"/>
    </location>
</feature>
<dbReference type="Gene3D" id="1.10.510.10">
    <property type="entry name" value="Transferase(Phosphotransferase) domain 1"/>
    <property type="match status" value="1"/>
</dbReference>
<dbReference type="InParanoid" id="A0A3P8VDS6"/>
<dbReference type="PANTHER" id="PTHR23060:SF3">
    <property type="entry name" value="TESTIS EXPRESSED 14, INTERCELLULAR BRIDGE FORMING FACTOR"/>
    <property type="match status" value="1"/>
</dbReference>
<dbReference type="InterPro" id="IPR001245">
    <property type="entry name" value="Ser-Thr/Tyr_kinase_cat_dom"/>
</dbReference>
<dbReference type="Ensembl" id="ENSCSET00000011511.1">
    <property type="protein sequence ID" value="ENSCSEP00000011371.1"/>
    <property type="gene ID" value="ENSCSEG00000007306.1"/>
</dbReference>
<dbReference type="GO" id="GO:0007094">
    <property type="term" value="P:mitotic spindle assembly checkpoint signaling"/>
    <property type="evidence" value="ECO:0007669"/>
    <property type="project" value="InterPro"/>
</dbReference>
<dbReference type="PANTHER" id="PTHR23060">
    <property type="entry name" value="TESTIS EXPRESSED GENE 14"/>
    <property type="match status" value="1"/>
</dbReference>
<dbReference type="GO" id="GO:0007140">
    <property type="term" value="P:male meiotic nuclear division"/>
    <property type="evidence" value="ECO:0007669"/>
    <property type="project" value="InterPro"/>
</dbReference>
<dbReference type="InterPro" id="IPR036770">
    <property type="entry name" value="Ankyrin_rpt-contain_sf"/>
</dbReference>
<dbReference type="Gene3D" id="1.25.40.20">
    <property type="entry name" value="Ankyrin repeat-containing domain"/>
    <property type="match status" value="1"/>
</dbReference>
<reference evidence="4" key="3">
    <citation type="submission" date="2025-09" db="UniProtKB">
        <authorList>
            <consortium name="Ensembl"/>
        </authorList>
    </citation>
    <scope>IDENTIFICATION</scope>
</reference>
<dbReference type="GO" id="GO:0008608">
    <property type="term" value="P:attachment of spindle microtubules to kinetochore"/>
    <property type="evidence" value="ECO:0007669"/>
    <property type="project" value="InterPro"/>
</dbReference>
<feature type="compositionally biased region" description="Low complexity" evidence="2">
    <location>
        <begin position="513"/>
        <end position="530"/>
    </location>
</feature>
<proteinExistence type="predicted"/>
<feature type="compositionally biased region" description="Basic and acidic residues" evidence="2">
    <location>
        <begin position="501"/>
        <end position="511"/>
    </location>
</feature>
<protein>
    <recommendedName>
        <fullName evidence="3">Protein kinase domain-containing protein</fullName>
    </recommendedName>
</protein>
<dbReference type="InterPro" id="IPR039339">
    <property type="entry name" value="Tex14"/>
</dbReference>
<evidence type="ECO:0000313" key="5">
    <source>
        <dbReference type="Proteomes" id="UP000265120"/>
    </source>
</evidence>
<dbReference type="PROSITE" id="PS50088">
    <property type="entry name" value="ANK_REPEAT"/>
    <property type="match status" value="1"/>
</dbReference>
<dbReference type="GO" id="GO:0030496">
    <property type="term" value="C:midbody"/>
    <property type="evidence" value="ECO:0007669"/>
    <property type="project" value="TreeGrafter"/>
</dbReference>
<dbReference type="InterPro" id="IPR002110">
    <property type="entry name" value="Ankyrin_rpt"/>
</dbReference>
<dbReference type="SUPFAM" id="SSF48403">
    <property type="entry name" value="Ankyrin repeat"/>
    <property type="match status" value="1"/>
</dbReference>
<sequence>VTELLLCYGADPNHRCEDWSTPLHAGVFSCSASVVSSLLDAGGDLRRHDAEGRTPFDWLKIVRQRDKVCENRPCQVWAVPASIPLISDCHLTLADDGTPFSFTYGVDLEVMTRLRLCFSYSWRGSRVTVKKLLDGSVNYLDLLISEQDYCSQLFHPHLLQLMGVSLSEDLLKTSLVFEPVSDGTLHHLLHNRRVEFPVLPEKWLLSVMLQVCEGLQYLHSHGLVMRALSSHSVVLTELTVAKLTDLGFMVPSPCVRSYRHVALPLSLCRWAAPEVVRQKPCTQKADLHSLSALIQELYTDTEPWGAMSLDMIKKAVDGGQCLAADKDIPQPYFDVVVKGLQWLPQERTYGLEHLCQILQQDIKVCPTVCAAVSVSCTCHLKPRGTRRPPWSDPVITHCETGSSWLMNLDLEQEDFESEDRWRHVDGLMYVKKQKEGRDCVKDCYTDTPSTEETETETETEVEVKLPQTPVDQLINTLVVDLKVSQELLKQANWSLDSLEGDQPKPLRRLREGPATAPSSGSSRSPLSSPAVGPPSEQYSLSPQRQDWTKNLKVQLQTRDWRLLDHGELDQWLSHYPPETLQNSEQDQLLQIPSQSVQTDQSFKLQVLLIPELRTIRTSTFKHISLVLSFRCFRPADLHLPVLTAPVRTCFLTRN</sequence>
<keyword evidence="5" id="KW-1185">Reference proteome</keyword>
<name>A0A3P8VDS6_CYNSE</name>
<feature type="region of interest" description="Disordered" evidence="2">
    <location>
        <begin position="441"/>
        <end position="460"/>
    </location>
</feature>
<feature type="region of interest" description="Disordered" evidence="2">
    <location>
        <begin position="497"/>
        <end position="543"/>
    </location>
</feature>
<dbReference type="GO" id="GO:0051306">
    <property type="term" value="P:mitotic sister chromatid separation"/>
    <property type="evidence" value="ECO:0007669"/>
    <property type="project" value="InterPro"/>
</dbReference>
<evidence type="ECO:0000256" key="1">
    <source>
        <dbReference type="PROSITE-ProRule" id="PRU00023"/>
    </source>
</evidence>
<reference evidence="4" key="2">
    <citation type="submission" date="2025-08" db="UniProtKB">
        <authorList>
            <consortium name="Ensembl"/>
        </authorList>
    </citation>
    <scope>IDENTIFICATION</scope>
</reference>
<evidence type="ECO:0000256" key="2">
    <source>
        <dbReference type="SAM" id="MobiDB-lite"/>
    </source>
</evidence>
<dbReference type="PROSITE" id="PS50011">
    <property type="entry name" value="PROTEIN_KINASE_DOM"/>
    <property type="match status" value="1"/>
</dbReference>
<dbReference type="GeneTree" id="ENSGT00390000015123"/>
<organism evidence="4 5">
    <name type="scientific">Cynoglossus semilaevis</name>
    <name type="common">Tongue sole</name>
    <dbReference type="NCBI Taxonomy" id="244447"/>
    <lineage>
        <taxon>Eukaryota</taxon>
        <taxon>Metazoa</taxon>
        <taxon>Chordata</taxon>
        <taxon>Craniata</taxon>
        <taxon>Vertebrata</taxon>
        <taxon>Euteleostomi</taxon>
        <taxon>Actinopterygii</taxon>
        <taxon>Neopterygii</taxon>
        <taxon>Teleostei</taxon>
        <taxon>Neoteleostei</taxon>
        <taxon>Acanthomorphata</taxon>
        <taxon>Carangaria</taxon>
        <taxon>Pleuronectiformes</taxon>
        <taxon>Pleuronectoidei</taxon>
        <taxon>Cynoglossidae</taxon>
        <taxon>Cynoglossinae</taxon>
        <taxon>Cynoglossus</taxon>
    </lineage>
</organism>
<keyword evidence="1" id="KW-0040">ANK repeat</keyword>
<feature type="domain" description="Protein kinase" evidence="3">
    <location>
        <begin position="45"/>
        <end position="362"/>
    </location>
</feature>
<dbReference type="SUPFAM" id="SSF56112">
    <property type="entry name" value="Protein kinase-like (PK-like)"/>
    <property type="match status" value="1"/>
</dbReference>
<dbReference type="InterPro" id="IPR000719">
    <property type="entry name" value="Prot_kinase_dom"/>
</dbReference>
<feature type="repeat" description="ANK" evidence="1">
    <location>
        <begin position="18"/>
        <end position="50"/>
    </location>
</feature>
<dbReference type="GO" id="GO:0043063">
    <property type="term" value="P:intercellular bridge organization"/>
    <property type="evidence" value="ECO:0007669"/>
    <property type="project" value="InterPro"/>
</dbReference>
<dbReference type="InterPro" id="IPR011009">
    <property type="entry name" value="Kinase-like_dom_sf"/>
</dbReference>
<dbReference type="GO" id="GO:0004672">
    <property type="term" value="F:protein kinase activity"/>
    <property type="evidence" value="ECO:0007669"/>
    <property type="project" value="InterPro"/>
</dbReference>
<dbReference type="Pfam" id="PF07714">
    <property type="entry name" value="PK_Tyr_Ser-Thr"/>
    <property type="match status" value="1"/>
</dbReference>
<dbReference type="GO" id="GO:0005524">
    <property type="term" value="F:ATP binding"/>
    <property type="evidence" value="ECO:0007669"/>
    <property type="project" value="InterPro"/>
</dbReference>
<dbReference type="GO" id="GO:0045171">
    <property type="term" value="C:intercellular bridge"/>
    <property type="evidence" value="ECO:0007669"/>
    <property type="project" value="TreeGrafter"/>
</dbReference>